<gene>
    <name evidence="1" type="ORF">JGI25_00736</name>
</gene>
<evidence type="ECO:0000313" key="2">
    <source>
        <dbReference type="Proteomes" id="UP000243105"/>
    </source>
</evidence>
<dbReference type="AlphaFoldDB" id="A0A916LJF8"/>
<evidence type="ECO:0000313" key="1">
    <source>
        <dbReference type="EMBL" id="CUT00457.1"/>
    </source>
</evidence>
<name>A0A916LJF8_KRYT1</name>
<dbReference type="Proteomes" id="UP000243105">
    <property type="component" value="Unassembled WGS sequence"/>
</dbReference>
<feature type="non-terminal residue" evidence="1">
    <location>
        <position position="1"/>
    </location>
</feature>
<organism evidence="1 2">
    <name type="scientific">Kryptobacter tengchongensis</name>
    <dbReference type="NCBI Taxonomy" id="1643429"/>
    <lineage>
        <taxon>Bacteria</taxon>
        <taxon>Pseudomonadati</taxon>
        <taxon>Candidatus Kryptoniota</taxon>
        <taxon>Candidatus Kryptobacter</taxon>
    </lineage>
</organism>
<accession>A0A916LJF8</accession>
<reference evidence="1 2" key="1">
    <citation type="submission" date="2015-11" db="EMBL/GenBank/DDBJ databases">
        <authorList>
            <person name="Varghese N."/>
        </authorList>
    </citation>
    <scope>NUCLEOTIDE SEQUENCE [LARGE SCALE GENOMIC DNA]</scope>
    <source>
        <strain evidence="1 2">JGI-25</strain>
    </source>
</reference>
<dbReference type="RefSeq" id="WP_234696762.1">
    <property type="nucleotide sequence ID" value="NZ_CZVV01000039.1"/>
</dbReference>
<comment type="caution">
    <text evidence="1">The sequence shown here is derived from an EMBL/GenBank/DDBJ whole genome shotgun (WGS) entry which is preliminary data.</text>
</comment>
<protein>
    <submittedName>
        <fullName evidence="1">Uncharacterized protein</fullName>
    </submittedName>
</protein>
<proteinExistence type="predicted"/>
<dbReference type="EMBL" id="CZVV01000039">
    <property type="protein sequence ID" value="CUT00457.1"/>
    <property type="molecule type" value="Genomic_DNA"/>
</dbReference>
<sequence length="125" mass="13655">VSLGLAWVDTSFFDISDLTPLNKPLQLMNYKDSDTLAAVAEANGGSAFRNLYQYTGGGYLYSQSIDTTKIYFHAIYNGIDVTTGREKALIVFIDPVTGNFVGTFTKVEKDETAGIPAHDSLQISF</sequence>